<dbReference type="EnsemblMetazoa" id="GBRI030648-RA">
    <property type="protein sequence ID" value="GBRI030648-PA"/>
    <property type="gene ID" value="GBRI030648"/>
</dbReference>
<dbReference type="PANTHER" id="PTHR21845">
    <property type="entry name" value="TRANSMEMBRANE ANCHOR PROTEIN 1"/>
    <property type="match status" value="1"/>
</dbReference>
<feature type="region of interest" description="Disordered" evidence="2">
    <location>
        <begin position="91"/>
        <end position="114"/>
    </location>
</feature>
<sequence>MYKYSGSIFDGIIPDMYVITMATAFLAVIVAFHCNNFLKNENKKRSKDVLGQERPDVNLENLIDDDDDNNRTTVASETLKYEIQRRLNAQNKNIAADEGETPRNYSYTDSEDDEERPVLNVDGLVGKLKSRRLKKMEAKLTIDQLTEERRIEREQLAAIFELLKKQEAELNMKEIDEHELNAQLSLYR</sequence>
<name>A0A1A9WSQ9_9MUSC</name>
<feature type="domain" description="Matrix-remodeling-associated protein 7 helical" evidence="4">
    <location>
        <begin position="126"/>
        <end position="187"/>
    </location>
</feature>
<keyword evidence="3" id="KW-0472">Membrane</keyword>
<evidence type="ECO:0000259" key="4">
    <source>
        <dbReference type="Pfam" id="PF25473"/>
    </source>
</evidence>
<feature type="coiled-coil region" evidence="1">
    <location>
        <begin position="135"/>
        <end position="183"/>
    </location>
</feature>
<dbReference type="Pfam" id="PF25473">
    <property type="entry name" value="MXRA7_helical"/>
    <property type="match status" value="1"/>
</dbReference>
<dbReference type="InterPro" id="IPR057534">
    <property type="entry name" value="MXRA7_helical"/>
</dbReference>
<dbReference type="STRING" id="37001.A0A1A9WSQ9"/>
<keyword evidence="3" id="KW-0812">Transmembrane</keyword>
<keyword evidence="1" id="KW-0175">Coiled coil</keyword>
<dbReference type="VEuPathDB" id="VectorBase:GBRI030648"/>
<protein>
    <recommendedName>
        <fullName evidence="4">Matrix-remodeling-associated protein 7 helical domain-containing protein</fullName>
    </recommendedName>
</protein>
<evidence type="ECO:0000256" key="3">
    <source>
        <dbReference type="SAM" id="Phobius"/>
    </source>
</evidence>
<reference evidence="6" key="1">
    <citation type="submission" date="2014-03" db="EMBL/GenBank/DDBJ databases">
        <authorList>
            <person name="Aksoy S."/>
            <person name="Warren W."/>
            <person name="Wilson R.K."/>
        </authorList>
    </citation>
    <scope>NUCLEOTIDE SEQUENCE [LARGE SCALE GENOMIC DNA]</scope>
    <source>
        <strain evidence="6">IAEA</strain>
    </source>
</reference>
<accession>A0A1A9WSQ9</accession>
<evidence type="ECO:0000313" key="5">
    <source>
        <dbReference type="EnsemblMetazoa" id="GBRI030648-PA"/>
    </source>
</evidence>
<dbReference type="Proteomes" id="UP000091820">
    <property type="component" value="Unassembled WGS sequence"/>
</dbReference>
<feature type="transmembrane region" description="Helical" evidence="3">
    <location>
        <begin position="16"/>
        <end position="38"/>
    </location>
</feature>
<evidence type="ECO:0000256" key="2">
    <source>
        <dbReference type="SAM" id="MobiDB-lite"/>
    </source>
</evidence>
<dbReference type="PANTHER" id="PTHR21845:SF2">
    <property type="entry name" value="MATRIX-REMODELING-ASSOCIATED PROTEIN 7"/>
    <property type="match status" value="1"/>
</dbReference>
<evidence type="ECO:0000313" key="6">
    <source>
        <dbReference type="Proteomes" id="UP000091820"/>
    </source>
</evidence>
<reference evidence="5" key="2">
    <citation type="submission" date="2020-05" db="UniProtKB">
        <authorList>
            <consortium name="EnsemblMetazoa"/>
        </authorList>
    </citation>
    <scope>IDENTIFICATION</scope>
    <source>
        <strain evidence="5">IAEA</strain>
    </source>
</reference>
<evidence type="ECO:0000256" key="1">
    <source>
        <dbReference type="SAM" id="Coils"/>
    </source>
</evidence>
<keyword evidence="3" id="KW-1133">Transmembrane helix</keyword>
<dbReference type="InterPro" id="IPR026622">
    <property type="entry name" value="Mxra7"/>
</dbReference>
<organism evidence="5 6">
    <name type="scientific">Glossina brevipalpis</name>
    <dbReference type="NCBI Taxonomy" id="37001"/>
    <lineage>
        <taxon>Eukaryota</taxon>
        <taxon>Metazoa</taxon>
        <taxon>Ecdysozoa</taxon>
        <taxon>Arthropoda</taxon>
        <taxon>Hexapoda</taxon>
        <taxon>Insecta</taxon>
        <taxon>Pterygota</taxon>
        <taxon>Neoptera</taxon>
        <taxon>Endopterygota</taxon>
        <taxon>Diptera</taxon>
        <taxon>Brachycera</taxon>
        <taxon>Muscomorpha</taxon>
        <taxon>Hippoboscoidea</taxon>
        <taxon>Glossinidae</taxon>
        <taxon>Glossina</taxon>
    </lineage>
</organism>
<keyword evidence="6" id="KW-1185">Reference proteome</keyword>
<dbReference type="AlphaFoldDB" id="A0A1A9WSQ9"/>
<proteinExistence type="predicted"/>